<keyword evidence="5 7" id="KW-0460">Magnesium</keyword>
<comment type="catalytic activity">
    <reaction evidence="7">
        <text>dITP + H2O = dIMP + diphosphate + H(+)</text>
        <dbReference type="Rhea" id="RHEA:28342"/>
        <dbReference type="ChEBI" id="CHEBI:15377"/>
        <dbReference type="ChEBI" id="CHEBI:15378"/>
        <dbReference type="ChEBI" id="CHEBI:33019"/>
        <dbReference type="ChEBI" id="CHEBI:61194"/>
        <dbReference type="ChEBI" id="CHEBI:61382"/>
        <dbReference type="EC" id="3.6.1.66"/>
    </reaction>
</comment>
<evidence type="ECO:0000256" key="3">
    <source>
        <dbReference type="ARBA" id="ARBA00022741"/>
    </source>
</evidence>
<dbReference type="OrthoDB" id="372108at2157"/>
<dbReference type="RefSeq" id="WP_054836077.1">
    <property type="nucleotide sequence ID" value="NZ_BBBA01000001.1"/>
</dbReference>
<dbReference type="HAMAP" id="MF_01405">
    <property type="entry name" value="Non_canon_purine_NTPase"/>
    <property type="match status" value="1"/>
</dbReference>
<dbReference type="InterPro" id="IPR029001">
    <property type="entry name" value="ITPase-like_fam"/>
</dbReference>
<feature type="binding site" evidence="7">
    <location>
        <position position="37"/>
    </location>
    <ligand>
        <name>Mg(2+)</name>
        <dbReference type="ChEBI" id="CHEBI:18420"/>
    </ligand>
</feature>
<feature type="binding site" evidence="7">
    <location>
        <begin position="141"/>
        <end position="144"/>
    </location>
    <ligand>
        <name>substrate</name>
    </ligand>
</feature>
<dbReference type="GO" id="GO:0036220">
    <property type="term" value="F:ITP diphosphatase activity"/>
    <property type="evidence" value="ECO:0007669"/>
    <property type="project" value="UniProtKB-UniRule"/>
</dbReference>
<comment type="function">
    <text evidence="7">Pyrophosphatase that catalyzes the hydrolysis of nucleoside triphosphates to their monophosphate derivatives, with a high preference for the non-canonical purine nucleotides XTP (xanthosine triphosphate), dITP (deoxyinosine triphosphate) and ITP. Seems to function as a house-cleaning enzyme that removes non-canonical purine nucleotides from the nucleotide pool, thus preventing their incorporation into DNA/RNA and avoiding chromosomal lesions.</text>
</comment>
<dbReference type="EC" id="3.6.1.66" evidence="7"/>
<dbReference type="NCBIfam" id="TIGR00042">
    <property type="entry name" value="RdgB/HAM1 family non-canonical purine NTP pyrophosphatase"/>
    <property type="match status" value="1"/>
</dbReference>
<dbReference type="PANTHER" id="PTHR11067:SF9">
    <property type="entry name" value="INOSINE TRIPHOSPHATE PYROPHOSPHATASE"/>
    <property type="match status" value="1"/>
</dbReference>
<comment type="catalytic activity">
    <reaction evidence="7">
        <text>ITP + H2O = IMP + diphosphate + H(+)</text>
        <dbReference type="Rhea" id="RHEA:29399"/>
        <dbReference type="ChEBI" id="CHEBI:15377"/>
        <dbReference type="ChEBI" id="CHEBI:15378"/>
        <dbReference type="ChEBI" id="CHEBI:33019"/>
        <dbReference type="ChEBI" id="CHEBI:58053"/>
        <dbReference type="ChEBI" id="CHEBI:61402"/>
        <dbReference type="EC" id="3.6.1.66"/>
    </reaction>
</comment>
<dbReference type="GeneID" id="36835157"/>
<dbReference type="Proteomes" id="UP000247586">
    <property type="component" value="Chromosome"/>
</dbReference>
<comment type="subunit">
    <text evidence="7">Homodimer.</text>
</comment>
<organism evidence="9 10">
    <name type="scientific">Metallosphaera hakonensis JCM 8857 = DSM 7519</name>
    <dbReference type="NCBI Taxonomy" id="1293036"/>
    <lineage>
        <taxon>Archaea</taxon>
        <taxon>Thermoproteota</taxon>
        <taxon>Thermoprotei</taxon>
        <taxon>Sulfolobales</taxon>
        <taxon>Sulfolobaceae</taxon>
        <taxon>Metallosphaera</taxon>
    </lineage>
</organism>
<feature type="binding site" evidence="7">
    <location>
        <position position="66"/>
    </location>
    <ligand>
        <name>Mg(2+)</name>
        <dbReference type="ChEBI" id="CHEBI:18420"/>
    </ligand>
</feature>
<evidence type="ECO:0000256" key="8">
    <source>
        <dbReference type="RuleBase" id="RU003781"/>
    </source>
</evidence>
<gene>
    <name evidence="9" type="primary">rdgB</name>
    <name evidence="9" type="ORF">DFR87_07405</name>
</gene>
<dbReference type="AlphaFoldDB" id="A0A2U9IU85"/>
<evidence type="ECO:0000256" key="7">
    <source>
        <dbReference type="HAMAP-Rule" id="MF_01405"/>
    </source>
</evidence>
<reference evidence="10" key="2">
    <citation type="submission" date="2020-03" db="EMBL/GenBank/DDBJ databases">
        <title>Complete Genome Sequences of Extremely Thermoacidophilic, Metal-Mobilizing Type-Strain Members of the Archaeal Family Sulfolobaceae: Acidianus brierleyi DSM-1651T, Acidianus sulfidivorans DSM-18786T, Metallosphaera hakonensis DSM-7519T, and Metallosphaera prunae DSM-10039T.</title>
        <authorList>
            <person name="Counts J.A."/>
            <person name="Kelly R.M."/>
        </authorList>
    </citation>
    <scope>NUCLEOTIDE SEQUENCE [LARGE SCALE GENOMIC DNA]</scope>
    <source>
        <strain evidence="10">HO1-1</strain>
    </source>
</reference>
<dbReference type="KEGG" id="mhk:DFR87_07405"/>
<dbReference type="STRING" id="1293036.GCA_001315825_00257"/>
<evidence type="ECO:0000313" key="9">
    <source>
        <dbReference type="EMBL" id="AWR99542.1"/>
    </source>
</evidence>
<dbReference type="GO" id="GO:0017111">
    <property type="term" value="F:ribonucleoside triphosphate phosphatase activity"/>
    <property type="evidence" value="ECO:0007669"/>
    <property type="project" value="InterPro"/>
</dbReference>
<sequence length="185" mass="20851">MKGEIKLVTGNSYKFKEFQELSKGRVKFVRVDSPKLEIQADNLEEIVRYSAVTFYSLFSGPLLVEDSGLFIKALNGFPGPYTSYVKRTLGCNGILKLMERIENREASFKSVIAYIDGDKLALFKGETEGTIALGVSGDKGFGFDPIFIPTGYTITFGEMELTEKNRISHRGKAFQEFLKFYESYL</sequence>
<dbReference type="CDD" id="cd00515">
    <property type="entry name" value="HAM1"/>
    <property type="match status" value="1"/>
</dbReference>
<keyword evidence="3 7" id="KW-0547">Nucleotide-binding</keyword>
<keyword evidence="10" id="KW-1185">Reference proteome</keyword>
<dbReference type="GO" id="GO:0009146">
    <property type="term" value="P:purine nucleoside triphosphate catabolic process"/>
    <property type="evidence" value="ECO:0007669"/>
    <property type="project" value="UniProtKB-UniRule"/>
</dbReference>
<evidence type="ECO:0000256" key="4">
    <source>
        <dbReference type="ARBA" id="ARBA00022801"/>
    </source>
</evidence>
<evidence type="ECO:0000256" key="5">
    <source>
        <dbReference type="ARBA" id="ARBA00022842"/>
    </source>
</evidence>
<dbReference type="GO" id="GO:0000166">
    <property type="term" value="F:nucleotide binding"/>
    <property type="evidence" value="ECO:0007669"/>
    <property type="project" value="UniProtKB-KW"/>
</dbReference>
<dbReference type="Pfam" id="PF01725">
    <property type="entry name" value="Ham1p_like"/>
    <property type="match status" value="1"/>
</dbReference>
<dbReference type="SUPFAM" id="SSF52972">
    <property type="entry name" value="ITPase-like"/>
    <property type="match status" value="1"/>
</dbReference>
<evidence type="ECO:0000313" key="10">
    <source>
        <dbReference type="Proteomes" id="UP000247586"/>
    </source>
</evidence>
<feature type="binding site" evidence="7">
    <location>
        <begin position="9"/>
        <end position="14"/>
    </location>
    <ligand>
        <name>substrate</name>
    </ligand>
</feature>
<feature type="binding site" evidence="7">
    <location>
        <position position="164"/>
    </location>
    <ligand>
        <name>substrate</name>
    </ligand>
</feature>
<dbReference type="InterPro" id="IPR002637">
    <property type="entry name" value="RdgB/HAM1"/>
</dbReference>
<protein>
    <recommendedName>
        <fullName evidence="7">dITP/XTP pyrophosphatase</fullName>
        <ecNumber evidence="7">3.6.1.66</ecNumber>
    </recommendedName>
    <alternativeName>
        <fullName evidence="7">Non-canonical purine NTP pyrophosphatase</fullName>
    </alternativeName>
    <alternativeName>
        <fullName evidence="7">Non-standard purine NTP pyrophosphatase</fullName>
    </alternativeName>
    <alternativeName>
        <fullName evidence="7">Nucleoside-triphosphate diphosphatase</fullName>
    </alternativeName>
    <alternativeName>
        <fullName evidence="7">Nucleoside-triphosphate pyrophosphatase</fullName>
        <shortName evidence="7">NTPase</shortName>
    </alternativeName>
</protein>
<dbReference type="GO" id="GO:0009117">
    <property type="term" value="P:nucleotide metabolic process"/>
    <property type="evidence" value="ECO:0007669"/>
    <property type="project" value="UniProtKB-KW"/>
</dbReference>
<evidence type="ECO:0000256" key="6">
    <source>
        <dbReference type="ARBA" id="ARBA00023080"/>
    </source>
</evidence>
<dbReference type="NCBIfam" id="NF011396">
    <property type="entry name" value="PRK14821.1"/>
    <property type="match status" value="1"/>
</dbReference>
<comment type="cofactor">
    <cofactor evidence="7">
        <name>Mg(2+)</name>
        <dbReference type="ChEBI" id="CHEBI:18420"/>
    </cofactor>
    <text evidence="7">Binds 1 Mg(2+) ion per subunit.</text>
</comment>
<evidence type="ECO:0000256" key="2">
    <source>
        <dbReference type="ARBA" id="ARBA00022723"/>
    </source>
</evidence>
<accession>A0A2U9IU85</accession>
<keyword evidence="2 7" id="KW-0479">Metal-binding</keyword>
<feature type="binding site" evidence="7">
    <location>
        <position position="67"/>
    </location>
    <ligand>
        <name>substrate</name>
    </ligand>
</feature>
<proteinExistence type="inferred from homology"/>
<dbReference type="GO" id="GO:0046872">
    <property type="term" value="F:metal ion binding"/>
    <property type="evidence" value="ECO:0007669"/>
    <property type="project" value="UniProtKB-KW"/>
</dbReference>
<comment type="catalytic activity">
    <reaction evidence="7">
        <text>XTP + H2O = XMP + diphosphate + H(+)</text>
        <dbReference type="Rhea" id="RHEA:28610"/>
        <dbReference type="ChEBI" id="CHEBI:15377"/>
        <dbReference type="ChEBI" id="CHEBI:15378"/>
        <dbReference type="ChEBI" id="CHEBI:33019"/>
        <dbReference type="ChEBI" id="CHEBI:57464"/>
        <dbReference type="ChEBI" id="CHEBI:61314"/>
        <dbReference type="EC" id="3.6.1.66"/>
    </reaction>
</comment>
<keyword evidence="4 7" id="KW-0378">Hydrolase</keyword>
<feature type="binding site" evidence="7">
    <location>
        <begin position="169"/>
        <end position="170"/>
    </location>
    <ligand>
        <name>substrate</name>
    </ligand>
</feature>
<reference evidence="10" key="3">
    <citation type="submission" date="2020-03" db="EMBL/GenBank/DDBJ databases">
        <title>Sequencing and Assembly of Multiple Reported Metal-Biooxidizing Members of the Extremely Thermoacidophilic Archaeal Family Sulfolobaceae.</title>
        <authorList>
            <person name="Counts J.A."/>
            <person name="Kelly R.M."/>
        </authorList>
    </citation>
    <scope>NUCLEOTIDE SEQUENCE [LARGE SCALE GENOMIC DNA]</scope>
    <source>
        <strain evidence="10">HO1-1</strain>
    </source>
</reference>
<dbReference type="GO" id="GO:0035870">
    <property type="term" value="F:dITP diphosphatase activity"/>
    <property type="evidence" value="ECO:0007669"/>
    <property type="project" value="UniProtKB-UniRule"/>
</dbReference>
<feature type="active site" description="Proton acceptor" evidence="7">
    <location>
        <position position="66"/>
    </location>
</feature>
<dbReference type="InterPro" id="IPR020922">
    <property type="entry name" value="dITP/XTP_pyrophosphatase"/>
</dbReference>
<evidence type="ECO:0000256" key="1">
    <source>
        <dbReference type="ARBA" id="ARBA00008023"/>
    </source>
</evidence>
<dbReference type="Gene3D" id="3.90.950.10">
    <property type="match status" value="1"/>
</dbReference>
<name>A0A2U9IU85_9CREN</name>
<dbReference type="GO" id="GO:0036222">
    <property type="term" value="F:XTP diphosphatase activity"/>
    <property type="evidence" value="ECO:0007669"/>
    <property type="project" value="UniProtKB-UniRule"/>
</dbReference>
<keyword evidence="6 7" id="KW-0546">Nucleotide metabolism</keyword>
<dbReference type="PANTHER" id="PTHR11067">
    <property type="entry name" value="INOSINE TRIPHOSPHATE PYROPHOSPHATASE/HAM1 PROTEIN"/>
    <property type="match status" value="1"/>
</dbReference>
<reference evidence="9 10" key="1">
    <citation type="submission" date="2018-05" db="EMBL/GenBank/DDBJ databases">
        <title>Complete Genome Sequences of Extremely Thermoacidophilic, Metal-Mobilizing Type-Strain Members of the Archaeal Family Sulfolobaceae: Acidianus brierleyi DSM-1651T, Acidianus sulfidivorans DSM-18786T, Metallosphaera hakonensis DSM-7519T, and Metallosphaera prunae DSM-10039T.</title>
        <authorList>
            <person name="Counts J.A."/>
            <person name="Kelly R.M."/>
        </authorList>
    </citation>
    <scope>NUCLEOTIDE SEQUENCE [LARGE SCALE GENOMIC DNA]</scope>
    <source>
        <strain evidence="9 10">HO1-1</strain>
    </source>
</reference>
<dbReference type="GO" id="GO:0005737">
    <property type="term" value="C:cytoplasm"/>
    <property type="evidence" value="ECO:0007669"/>
    <property type="project" value="TreeGrafter"/>
</dbReference>
<comment type="similarity">
    <text evidence="1 7 8">Belongs to the HAM1 NTPase family.</text>
</comment>
<dbReference type="EMBL" id="CP029287">
    <property type="protein sequence ID" value="AWR99542.1"/>
    <property type="molecule type" value="Genomic_DNA"/>
</dbReference>